<evidence type="ECO:0000256" key="2">
    <source>
        <dbReference type="ARBA" id="ARBA00023125"/>
    </source>
</evidence>
<sequence>MNSFIADTRLWETLPCLKEVSPEDWAEARPEVRTFPAASRLFQREEAMSYSMLMLSGIARICQVGEDGSERVVNKLHAGEICALLVLSGLSGRDYPAIVEAETEVEALFVSKLSFLRWVTKYEAIRRTVFGNLLDGLLHMGEQLQARKTKPLDRQLAEALLASTSEERPELRMTHAGLASELGTAREVVSRTLLRWQRQGLVQQGRGWVRIARRAELETLFGD</sequence>
<dbReference type="Pfam" id="PF13545">
    <property type="entry name" value="HTH_Crp_2"/>
    <property type="match status" value="1"/>
</dbReference>
<feature type="domain" description="Cyclic nucleotide-binding" evidence="5">
    <location>
        <begin position="33"/>
        <end position="136"/>
    </location>
</feature>
<dbReference type="InterPro" id="IPR036390">
    <property type="entry name" value="WH_DNA-bd_sf"/>
</dbReference>
<dbReference type="Gene3D" id="2.60.120.10">
    <property type="entry name" value="Jelly Rolls"/>
    <property type="match status" value="1"/>
</dbReference>
<dbReference type="PROSITE" id="PS50042">
    <property type="entry name" value="CNMP_BINDING_3"/>
    <property type="match status" value="1"/>
</dbReference>
<evidence type="ECO:0000259" key="5">
    <source>
        <dbReference type="PROSITE" id="PS50042"/>
    </source>
</evidence>
<dbReference type="PROSITE" id="PS51063">
    <property type="entry name" value="HTH_CRP_2"/>
    <property type="match status" value="1"/>
</dbReference>
<dbReference type="InterPro" id="IPR000595">
    <property type="entry name" value="cNMP-bd_dom"/>
</dbReference>
<dbReference type="Pfam" id="PF00027">
    <property type="entry name" value="cNMP_binding"/>
    <property type="match status" value="1"/>
</dbReference>
<dbReference type="InterPro" id="IPR014710">
    <property type="entry name" value="RmlC-like_jellyroll"/>
</dbReference>
<dbReference type="InterPro" id="IPR036388">
    <property type="entry name" value="WH-like_DNA-bd_sf"/>
</dbReference>
<dbReference type="EMBL" id="SSOB01000061">
    <property type="protein sequence ID" value="THF73177.1"/>
    <property type="molecule type" value="Genomic_DNA"/>
</dbReference>
<organism evidence="7 8">
    <name type="scientific">Cohnella fermenti</name>
    <dbReference type="NCBI Taxonomy" id="2565925"/>
    <lineage>
        <taxon>Bacteria</taxon>
        <taxon>Bacillati</taxon>
        <taxon>Bacillota</taxon>
        <taxon>Bacilli</taxon>
        <taxon>Bacillales</taxon>
        <taxon>Paenibacillaceae</taxon>
        <taxon>Cohnella</taxon>
    </lineage>
</organism>
<gene>
    <name evidence="7" type="ORF">E6C55_30315</name>
</gene>
<dbReference type="Gene3D" id="1.10.10.10">
    <property type="entry name" value="Winged helix-like DNA-binding domain superfamily/Winged helix DNA-binding domain"/>
    <property type="match status" value="1"/>
</dbReference>
<protein>
    <submittedName>
        <fullName evidence="7">Crp/Fnr family transcriptional regulator</fullName>
    </submittedName>
</protein>
<reference evidence="7 8" key="1">
    <citation type="submission" date="2019-04" db="EMBL/GenBank/DDBJ databases">
        <title>Cohnella sp. nov. isolated from preserved vegetables.</title>
        <authorList>
            <person name="Lin S.-Y."/>
            <person name="Hung M.-H."/>
            <person name="Young C.-C."/>
        </authorList>
    </citation>
    <scope>NUCLEOTIDE SEQUENCE [LARGE SCALE GENOMIC DNA]</scope>
    <source>
        <strain evidence="7 8">CC-MHH1044</strain>
    </source>
</reference>
<comment type="caution">
    <text evidence="7">The sequence shown here is derived from an EMBL/GenBank/DDBJ whole genome shotgun (WGS) entry which is preliminary data.</text>
</comment>
<keyword evidence="3" id="KW-0010">Activator</keyword>
<evidence type="ECO:0000313" key="7">
    <source>
        <dbReference type="EMBL" id="THF73177.1"/>
    </source>
</evidence>
<keyword evidence="1" id="KW-0805">Transcription regulation</keyword>
<dbReference type="GO" id="GO:0006355">
    <property type="term" value="P:regulation of DNA-templated transcription"/>
    <property type="evidence" value="ECO:0007669"/>
    <property type="project" value="InterPro"/>
</dbReference>
<dbReference type="GO" id="GO:0003677">
    <property type="term" value="F:DNA binding"/>
    <property type="evidence" value="ECO:0007669"/>
    <property type="project" value="UniProtKB-KW"/>
</dbReference>
<evidence type="ECO:0000256" key="1">
    <source>
        <dbReference type="ARBA" id="ARBA00023015"/>
    </source>
</evidence>
<proteinExistence type="predicted"/>
<dbReference type="OrthoDB" id="9776746at2"/>
<feature type="domain" description="HTH crp-type" evidence="6">
    <location>
        <begin position="150"/>
        <end position="215"/>
    </location>
</feature>
<dbReference type="InterPro" id="IPR018490">
    <property type="entry name" value="cNMP-bd_dom_sf"/>
</dbReference>
<dbReference type="SUPFAM" id="SSF46785">
    <property type="entry name" value="Winged helix' DNA-binding domain"/>
    <property type="match status" value="1"/>
</dbReference>
<dbReference type="SMART" id="SM00100">
    <property type="entry name" value="cNMP"/>
    <property type="match status" value="1"/>
</dbReference>
<dbReference type="RefSeq" id="WP_136373587.1">
    <property type="nucleotide sequence ID" value="NZ_SSOB01000061.1"/>
</dbReference>
<dbReference type="SUPFAM" id="SSF51206">
    <property type="entry name" value="cAMP-binding domain-like"/>
    <property type="match status" value="1"/>
</dbReference>
<dbReference type="InterPro" id="IPR012318">
    <property type="entry name" value="HTH_CRP"/>
</dbReference>
<name>A0A4S4BFP6_9BACL</name>
<evidence type="ECO:0000256" key="4">
    <source>
        <dbReference type="ARBA" id="ARBA00023163"/>
    </source>
</evidence>
<accession>A0A4S4BFP6</accession>
<dbReference type="AlphaFoldDB" id="A0A4S4BFP6"/>
<keyword evidence="2" id="KW-0238">DNA-binding</keyword>
<dbReference type="Proteomes" id="UP000310636">
    <property type="component" value="Unassembled WGS sequence"/>
</dbReference>
<keyword evidence="4" id="KW-0804">Transcription</keyword>
<keyword evidence="8" id="KW-1185">Reference proteome</keyword>
<evidence type="ECO:0000313" key="8">
    <source>
        <dbReference type="Proteomes" id="UP000310636"/>
    </source>
</evidence>
<evidence type="ECO:0000259" key="6">
    <source>
        <dbReference type="PROSITE" id="PS51063"/>
    </source>
</evidence>
<dbReference type="SMART" id="SM00419">
    <property type="entry name" value="HTH_CRP"/>
    <property type="match status" value="1"/>
</dbReference>
<evidence type="ECO:0000256" key="3">
    <source>
        <dbReference type="ARBA" id="ARBA00023159"/>
    </source>
</evidence>
<dbReference type="CDD" id="cd00038">
    <property type="entry name" value="CAP_ED"/>
    <property type="match status" value="1"/>
</dbReference>